<keyword evidence="2" id="KW-0808">Transferase</keyword>
<dbReference type="PANTHER" id="PTHR12526">
    <property type="entry name" value="GLYCOSYLTRANSFERASE"/>
    <property type="match status" value="1"/>
</dbReference>
<feature type="domain" description="Glycosyl transferase 64" evidence="7">
    <location>
        <begin position="149"/>
        <end position="378"/>
    </location>
</feature>
<feature type="signal peptide" evidence="5">
    <location>
        <begin position="1"/>
        <end position="18"/>
    </location>
</feature>
<name>A0A7S0HGB6_9EUKA</name>
<evidence type="ECO:0000256" key="1">
    <source>
        <dbReference type="ARBA" id="ARBA00022676"/>
    </source>
</evidence>
<dbReference type="GO" id="GO:0016757">
    <property type="term" value="F:glycosyltransferase activity"/>
    <property type="evidence" value="ECO:0007669"/>
    <property type="project" value="UniProtKB-KW"/>
</dbReference>
<protein>
    <recommendedName>
        <fullName evidence="9">Glycosyl transferase family 1 domain-containing protein</fullName>
    </recommendedName>
</protein>
<feature type="compositionally biased region" description="Basic and acidic residues" evidence="4">
    <location>
        <begin position="86"/>
        <end position="118"/>
    </location>
</feature>
<dbReference type="EMBL" id="HBEP01011659">
    <property type="protein sequence ID" value="CAD8480318.1"/>
    <property type="molecule type" value="Transcribed_RNA"/>
</dbReference>
<dbReference type="Gene3D" id="3.90.550.10">
    <property type="entry name" value="Spore Coat Polysaccharide Biosynthesis Protein SpsA, Chain A"/>
    <property type="match status" value="1"/>
</dbReference>
<dbReference type="InterPro" id="IPR015338">
    <property type="entry name" value="GT64_dom"/>
</dbReference>
<evidence type="ECO:0000256" key="3">
    <source>
        <dbReference type="ARBA" id="ARBA00023157"/>
    </source>
</evidence>
<dbReference type="CDD" id="cd03801">
    <property type="entry name" value="GT4_PimA-like"/>
    <property type="match status" value="1"/>
</dbReference>
<feature type="region of interest" description="Disordered" evidence="4">
    <location>
        <begin position="38"/>
        <end position="126"/>
    </location>
</feature>
<keyword evidence="5" id="KW-0732">Signal</keyword>
<evidence type="ECO:0000259" key="6">
    <source>
        <dbReference type="Pfam" id="PF00534"/>
    </source>
</evidence>
<dbReference type="GO" id="GO:0016020">
    <property type="term" value="C:membrane"/>
    <property type="evidence" value="ECO:0007669"/>
    <property type="project" value="InterPro"/>
</dbReference>
<evidence type="ECO:0000256" key="4">
    <source>
        <dbReference type="SAM" id="MobiDB-lite"/>
    </source>
</evidence>
<dbReference type="Pfam" id="PF00534">
    <property type="entry name" value="Glycos_transf_1"/>
    <property type="match status" value="1"/>
</dbReference>
<feature type="compositionally biased region" description="Polar residues" evidence="4">
    <location>
        <begin position="55"/>
        <end position="67"/>
    </location>
</feature>
<dbReference type="AlphaFoldDB" id="A0A7S0HGB6"/>
<evidence type="ECO:0008006" key="9">
    <source>
        <dbReference type="Google" id="ProtNLM"/>
    </source>
</evidence>
<reference evidence="8" key="1">
    <citation type="submission" date="2021-01" db="EMBL/GenBank/DDBJ databases">
        <authorList>
            <person name="Corre E."/>
            <person name="Pelletier E."/>
            <person name="Niang G."/>
            <person name="Scheremetjew M."/>
            <person name="Finn R."/>
            <person name="Kale V."/>
            <person name="Holt S."/>
            <person name="Cochrane G."/>
            <person name="Meng A."/>
            <person name="Brown T."/>
            <person name="Cohen L."/>
        </authorList>
    </citation>
    <scope>NUCLEOTIDE SEQUENCE</scope>
    <source>
        <strain evidence="8">CCMP1374</strain>
    </source>
</reference>
<proteinExistence type="predicted"/>
<dbReference type="Gene3D" id="3.40.50.2000">
    <property type="entry name" value="Glycogen Phosphorylase B"/>
    <property type="match status" value="2"/>
</dbReference>
<evidence type="ECO:0000256" key="5">
    <source>
        <dbReference type="SAM" id="SignalP"/>
    </source>
</evidence>
<dbReference type="SUPFAM" id="SSF53756">
    <property type="entry name" value="UDP-Glycosyltransferase/glycogen phosphorylase"/>
    <property type="match status" value="1"/>
</dbReference>
<organism evidence="8">
    <name type="scientific">Phaeocystis antarctica</name>
    <dbReference type="NCBI Taxonomy" id="33657"/>
    <lineage>
        <taxon>Eukaryota</taxon>
        <taxon>Haptista</taxon>
        <taxon>Haptophyta</taxon>
        <taxon>Prymnesiophyceae</taxon>
        <taxon>Phaeocystales</taxon>
        <taxon>Phaeocystaceae</taxon>
        <taxon>Phaeocystis</taxon>
    </lineage>
</organism>
<dbReference type="InterPro" id="IPR001296">
    <property type="entry name" value="Glyco_trans_1"/>
</dbReference>
<accession>A0A7S0HGB6</accession>
<evidence type="ECO:0000259" key="7">
    <source>
        <dbReference type="Pfam" id="PF09258"/>
    </source>
</evidence>
<dbReference type="Pfam" id="PF09258">
    <property type="entry name" value="Glyco_transf_64"/>
    <property type="match status" value="1"/>
</dbReference>
<evidence type="ECO:0000256" key="2">
    <source>
        <dbReference type="ARBA" id="ARBA00022679"/>
    </source>
</evidence>
<gene>
    <name evidence="8" type="ORF">PANT1444_LOCUS6553</name>
</gene>
<keyword evidence="1" id="KW-0328">Glycosyltransferase</keyword>
<feature type="domain" description="Glycosyl transferase family 1" evidence="6">
    <location>
        <begin position="659"/>
        <end position="777"/>
    </location>
</feature>
<keyword evidence="3" id="KW-1015">Disulfide bond</keyword>
<sequence>MNRASVVAVLLLTGSTSATPPGAARSRLSRIFEEVHARREQKQKHSQARERKNSQARLVSVQSSLEDSPSGFRESPGYELNPGLGRAERRQQRQRDLDKMQSRFRSGLREQKRSREQKNAPGLSLEGTGSALAQVARLGAVCDSTKTSVVIATLGDVLRMELLTSMALPELLKSEAVREVVVLWQDRTKPAPVIPHARVVLSPNSSLNNRYNVPLLQLATCSALILDDDHFCEQRCVNWIWDNWNRAHPPPSLIGTVGRKLDKNDKYVLPRHKGQEPIFNKANFVLPPYMISAALMNAYSAPALLPARRYVDGQAAHCDDILLNEMAWSERLVVTRLTWGFGFWANKSTNITSSGLSKKRNRAAARVECTTWLMDHFSAKLGARNRRPRVVDSVNVLCAHRTQCQERQAARDLKGEGGRALQALPSRPALSPKRGVRFPRNLTVGVVSNEFFSQDIGRMGGFGWSTGLLADVFRRRSDLGNLVFIFSDPNQRKDENRFKKGARSLHRGWPLINLVNRNNRSKISSGWARHFLIKKMHLDVFLFIDFRQDYLVAHNAMPNIPIILWARDPRTPDQIKSIEGIRLPGETQSPQGRSAPVATGAGQLWRDFLLSSKGTKGGGVKGLAVGATWMPALRDRLEPAYHIPSSSATQLPNIIDMGEFSAKEEHESATPMVLFLGRCDPYKRPWLLVPLARKFPHVNFVVAGQSHFAGRGSYRLPRLPNLEMVGHIHAKKKRELLKKAWLLINLSVHEGVAISMLEALFCATPIVSLVDPGGLVSSYGLFAGPAPGDGQAALPKLEESISMLLSNRSLRYDLGKQGRAHVMATHNEQQFVQGFVTLLDQFKQSGSEYAPRLS</sequence>
<evidence type="ECO:0000313" key="8">
    <source>
        <dbReference type="EMBL" id="CAD8480318.1"/>
    </source>
</evidence>
<feature type="chain" id="PRO_5031192511" description="Glycosyl transferase family 1 domain-containing protein" evidence="5">
    <location>
        <begin position="19"/>
        <end position="854"/>
    </location>
</feature>
<dbReference type="InterPro" id="IPR029044">
    <property type="entry name" value="Nucleotide-diphossugar_trans"/>
</dbReference>